<dbReference type="STRING" id="1514971.AUR64_07225"/>
<evidence type="ECO:0000256" key="3">
    <source>
        <dbReference type="ARBA" id="ARBA00035643"/>
    </source>
</evidence>
<dbReference type="Pfam" id="PF06386">
    <property type="entry name" value="GvpL_GvpF"/>
    <property type="match status" value="1"/>
</dbReference>
<dbReference type="PANTHER" id="PTHR36852">
    <property type="entry name" value="PROTEIN GVPL 2"/>
    <property type="match status" value="1"/>
</dbReference>
<evidence type="ECO:0000313" key="5">
    <source>
        <dbReference type="EMBL" id="KTG10958.1"/>
    </source>
</evidence>
<dbReference type="OrthoDB" id="350702at2157"/>
<dbReference type="InterPro" id="IPR009430">
    <property type="entry name" value="GvpL/GvpF"/>
</dbReference>
<sequence>MSAPTADPGTSVSDGRYVYCVVAVEEDESDERDDWSEPNGVDGAEAYLVTSDGVGAVVHRCERTPNPADLSSVKRSLLRHQHVVDAAGEAFGTPLPFRFGTVVEGGDEAVERWLTETADTQRKHLDALSGKWEYRIEVGWDEDALAETVESNDDRLRELAEKLEDSSEGTSYLLQKQYDKRLSDLVYGEREARVSDLVERLDPLIDRMEELGRPSVSLEDDQGSDRQSDDGPTLRVAVFAPKQNEIPIGDVLDDVEADPETTAVQYTGPWPPYTFAPSLGDEGNGNGESTESNADTTDVGPGAGGA</sequence>
<dbReference type="NCBIfam" id="NF045778">
    <property type="entry name" value="gas_vesic_GvpL"/>
    <property type="match status" value="1"/>
</dbReference>
<dbReference type="GO" id="GO:0031411">
    <property type="term" value="C:gas vesicle"/>
    <property type="evidence" value="ECO:0007669"/>
    <property type="project" value="UniProtKB-SubCell"/>
</dbReference>
<dbReference type="PANTHER" id="PTHR36852:SF1">
    <property type="entry name" value="PROTEIN GVPL 2"/>
    <property type="match status" value="1"/>
</dbReference>
<keyword evidence="1" id="KW-0304">Gas vesicle</keyword>
<dbReference type="GO" id="GO:0031412">
    <property type="term" value="P:gas vesicle organization"/>
    <property type="evidence" value="ECO:0007669"/>
    <property type="project" value="InterPro"/>
</dbReference>
<protein>
    <recommendedName>
        <fullName evidence="7">Gas vesicle protein GvpFL</fullName>
    </recommendedName>
</protein>
<evidence type="ECO:0000256" key="4">
    <source>
        <dbReference type="SAM" id="MobiDB-lite"/>
    </source>
</evidence>
<dbReference type="EMBL" id="LOPU01000016">
    <property type="protein sequence ID" value="KTG10958.1"/>
    <property type="molecule type" value="Genomic_DNA"/>
</dbReference>
<feature type="region of interest" description="Disordered" evidence="4">
    <location>
        <begin position="212"/>
        <end position="234"/>
    </location>
</feature>
<evidence type="ECO:0008006" key="7">
    <source>
        <dbReference type="Google" id="ProtNLM"/>
    </source>
</evidence>
<evidence type="ECO:0000256" key="1">
    <source>
        <dbReference type="ARBA" id="ARBA00022987"/>
    </source>
</evidence>
<comment type="subcellular location">
    <subcellularLocation>
        <location evidence="2">Gas vesicle</location>
    </subcellularLocation>
</comment>
<feature type="region of interest" description="Disordered" evidence="4">
    <location>
        <begin position="262"/>
        <end position="306"/>
    </location>
</feature>
<evidence type="ECO:0000256" key="2">
    <source>
        <dbReference type="ARBA" id="ARBA00035108"/>
    </source>
</evidence>
<gene>
    <name evidence="5" type="ORF">AUR64_07225</name>
</gene>
<evidence type="ECO:0000313" key="6">
    <source>
        <dbReference type="Proteomes" id="UP000054387"/>
    </source>
</evidence>
<organism evidence="5 6">
    <name type="scientific">Haloprofundus marisrubri</name>
    <dbReference type="NCBI Taxonomy" id="1514971"/>
    <lineage>
        <taxon>Archaea</taxon>
        <taxon>Methanobacteriati</taxon>
        <taxon>Methanobacteriota</taxon>
        <taxon>Stenosarchaea group</taxon>
        <taxon>Halobacteria</taxon>
        <taxon>Halobacteriales</taxon>
        <taxon>Haloferacaceae</taxon>
        <taxon>Haloprofundus</taxon>
    </lineage>
</organism>
<dbReference type="RefSeq" id="WP_058580757.1">
    <property type="nucleotide sequence ID" value="NZ_LOPU01000016.1"/>
</dbReference>
<proteinExistence type="inferred from homology"/>
<dbReference type="InterPro" id="IPR054796">
    <property type="entry name" value="Gas_vesic_GvpL"/>
</dbReference>
<feature type="compositionally biased region" description="Polar residues" evidence="4">
    <location>
        <begin position="287"/>
        <end position="296"/>
    </location>
</feature>
<name>A0A0W1RBA3_9EURY</name>
<comment type="similarity">
    <text evidence="3">Belongs to the gas vesicle GvpF/GvpL family.</text>
</comment>
<accession>A0A0W1RBA3</accession>
<comment type="caution">
    <text evidence="5">The sequence shown here is derived from an EMBL/GenBank/DDBJ whole genome shotgun (WGS) entry which is preliminary data.</text>
</comment>
<dbReference type="AlphaFoldDB" id="A0A0W1RBA3"/>
<dbReference type="Proteomes" id="UP000054387">
    <property type="component" value="Unassembled WGS sequence"/>
</dbReference>
<keyword evidence="6" id="KW-1185">Reference proteome</keyword>
<reference evidence="5 6" key="1">
    <citation type="submission" date="2015-12" db="EMBL/GenBank/DDBJ databases">
        <title>Haloprofundus marisrubri gen. nov., sp. nov., an extremely halophilic archaeon isolated from the Discovery deep brine-seawater interface in the Red Sea.</title>
        <authorList>
            <person name="Zhang G."/>
            <person name="Stingl U."/>
            <person name="Rashid M."/>
        </authorList>
    </citation>
    <scope>NUCLEOTIDE SEQUENCE [LARGE SCALE GENOMIC DNA]</scope>
    <source>
        <strain evidence="5 6">SB9</strain>
    </source>
</reference>